<reference evidence="2" key="1">
    <citation type="submission" date="2019-03" db="EMBL/GenBank/DDBJ databases">
        <authorList>
            <person name="Mank J."/>
            <person name="Almeida P."/>
        </authorList>
    </citation>
    <scope>NUCLEOTIDE SEQUENCE</scope>
    <source>
        <strain evidence="2">78183</strain>
    </source>
</reference>
<accession>A0A6N2ND69</accession>
<gene>
    <name evidence="2" type="ORF">SVIM_LOCUS499498</name>
</gene>
<sequence>MKISKNRHVYDKGSTGNLDCCLQPYYIFASKRPTKKLRILIINDTQPPGSSYKITPPHSRPRVATALRLPYPLQKPTRVRSSPDKPVNKTRSPVQPVTPCSSIPARYIISPFSFSSPSLSLSLIFHLYKKLLKAETDHKTIRGLRIFSFGKTGQAWLWRAT</sequence>
<protein>
    <submittedName>
        <fullName evidence="2">Uncharacterized protein</fullName>
    </submittedName>
</protein>
<name>A0A6N2ND69_SALVM</name>
<organism evidence="2">
    <name type="scientific">Salix viminalis</name>
    <name type="common">Common osier</name>
    <name type="synonym">Basket willow</name>
    <dbReference type="NCBI Taxonomy" id="40686"/>
    <lineage>
        <taxon>Eukaryota</taxon>
        <taxon>Viridiplantae</taxon>
        <taxon>Streptophyta</taxon>
        <taxon>Embryophyta</taxon>
        <taxon>Tracheophyta</taxon>
        <taxon>Spermatophyta</taxon>
        <taxon>Magnoliopsida</taxon>
        <taxon>eudicotyledons</taxon>
        <taxon>Gunneridae</taxon>
        <taxon>Pentapetalae</taxon>
        <taxon>rosids</taxon>
        <taxon>fabids</taxon>
        <taxon>Malpighiales</taxon>
        <taxon>Salicaceae</taxon>
        <taxon>Saliceae</taxon>
        <taxon>Salix</taxon>
    </lineage>
</organism>
<dbReference type="AlphaFoldDB" id="A0A6N2ND69"/>
<feature type="region of interest" description="Disordered" evidence="1">
    <location>
        <begin position="75"/>
        <end position="96"/>
    </location>
</feature>
<dbReference type="EMBL" id="CAADRP010002274">
    <property type="protein sequence ID" value="VFU65112.1"/>
    <property type="molecule type" value="Genomic_DNA"/>
</dbReference>
<evidence type="ECO:0000256" key="1">
    <source>
        <dbReference type="SAM" id="MobiDB-lite"/>
    </source>
</evidence>
<evidence type="ECO:0000313" key="2">
    <source>
        <dbReference type="EMBL" id="VFU65112.1"/>
    </source>
</evidence>
<proteinExistence type="predicted"/>